<keyword evidence="2 5" id="KW-0808">Transferase</keyword>
<keyword evidence="3 5" id="KW-0949">S-adenosyl-L-methionine</keyword>
<dbReference type="EMBL" id="BAABRU010000008">
    <property type="protein sequence ID" value="GAA5528816.1"/>
    <property type="molecule type" value="Genomic_DNA"/>
</dbReference>
<comment type="catalytic activity">
    <reaction evidence="7">
        <text>a 2'-deoxycytidine in DNA + S-adenosyl-L-methionine = a 5-methyl-2'-deoxycytidine in DNA + S-adenosyl-L-homocysteine + H(+)</text>
        <dbReference type="Rhea" id="RHEA:13681"/>
        <dbReference type="Rhea" id="RHEA-COMP:11369"/>
        <dbReference type="Rhea" id="RHEA-COMP:11370"/>
        <dbReference type="ChEBI" id="CHEBI:15378"/>
        <dbReference type="ChEBI" id="CHEBI:57856"/>
        <dbReference type="ChEBI" id="CHEBI:59789"/>
        <dbReference type="ChEBI" id="CHEBI:85452"/>
        <dbReference type="ChEBI" id="CHEBI:85454"/>
        <dbReference type="EC" id="2.1.1.37"/>
    </reaction>
</comment>
<evidence type="ECO:0000313" key="8">
    <source>
        <dbReference type="EMBL" id="GAA5528816.1"/>
    </source>
</evidence>
<dbReference type="PRINTS" id="PR00105">
    <property type="entry name" value="C5METTRFRASE"/>
</dbReference>
<keyword evidence="9" id="KW-1185">Reference proteome</keyword>
<reference evidence="8 9" key="1">
    <citation type="submission" date="2024-02" db="EMBL/GenBank/DDBJ databases">
        <title>Herpetosiphon gulosus NBRC 112829.</title>
        <authorList>
            <person name="Ichikawa N."/>
            <person name="Katano-Makiyama Y."/>
            <person name="Hidaka K."/>
        </authorList>
    </citation>
    <scope>NUCLEOTIDE SEQUENCE [LARGE SCALE GENOMIC DNA]</scope>
    <source>
        <strain evidence="8 9">NBRC 112829</strain>
    </source>
</reference>
<evidence type="ECO:0000256" key="3">
    <source>
        <dbReference type="ARBA" id="ARBA00022691"/>
    </source>
</evidence>
<dbReference type="RefSeq" id="WP_345722432.1">
    <property type="nucleotide sequence ID" value="NZ_BAABRU010000008.1"/>
</dbReference>
<dbReference type="GO" id="GO:0008168">
    <property type="term" value="F:methyltransferase activity"/>
    <property type="evidence" value="ECO:0007669"/>
    <property type="project" value="UniProtKB-KW"/>
</dbReference>
<dbReference type="GO" id="GO:0032259">
    <property type="term" value="P:methylation"/>
    <property type="evidence" value="ECO:0007669"/>
    <property type="project" value="UniProtKB-KW"/>
</dbReference>
<dbReference type="InterPro" id="IPR018117">
    <property type="entry name" value="C5_DNA_meth_AS"/>
</dbReference>
<proteinExistence type="inferred from homology"/>
<accession>A0ABP9X1W1</accession>
<evidence type="ECO:0000256" key="2">
    <source>
        <dbReference type="ARBA" id="ARBA00022679"/>
    </source>
</evidence>
<dbReference type="InterPro" id="IPR029063">
    <property type="entry name" value="SAM-dependent_MTases_sf"/>
</dbReference>
<dbReference type="PANTHER" id="PTHR46098">
    <property type="entry name" value="TRNA (CYTOSINE(38)-C(5))-METHYLTRANSFERASE"/>
    <property type="match status" value="1"/>
</dbReference>
<protein>
    <recommendedName>
        <fullName evidence="7">Cytosine-specific methyltransferase</fullName>
        <ecNumber evidence="7">2.1.1.37</ecNumber>
    </recommendedName>
</protein>
<evidence type="ECO:0000256" key="7">
    <source>
        <dbReference type="RuleBase" id="RU000417"/>
    </source>
</evidence>
<keyword evidence="4" id="KW-0680">Restriction system</keyword>
<dbReference type="Gene3D" id="3.40.50.150">
    <property type="entry name" value="Vaccinia Virus protein VP39"/>
    <property type="match status" value="1"/>
</dbReference>
<dbReference type="PROSITE" id="PS00095">
    <property type="entry name" value="C5_MTASE_2"/>
    <property type="match status" value="1"/>
</dbReference>
<dbReference type="PROSITE" id="PS51679">
    <property type="entry name" value="SAM_MT_C5"/>
    <property type="match status" value="1"/>
</dbReference>
<evidence type="ECO:0000256" key="4">
    <source>
        <dbReference type="ARBA" id="ARBA00022747"/>
    </source>
</evidence>
<dbReference type="InterPro" id="IPR050750">
    <property type="entry name" value="C5-MTase"/>
</dbReference>
<dbReference type="PANTHER" id="PTHR46098:SF1">
    <property type="entry name" value="TRNA (CYTOSINE(38)-C(5))-METHYLTRANSFERASE"/>
    <property type="match status" value="1"/>
</dbReference>
<dbReference type="CDD" id="cd00315">
    <property type="entry name" value="Cyt_C5_DNA_methylase"/>
    <property type="match status" value="1"/>
</dbReference>
<evidence type="ECO:0000256" key="5">
    <source>
        <dbReference type="PROSITE-ProRule" id="PRU01016"/>
    </source>
</evidence>
<comment type="caution">
    <text evidence="8">The sequence shown here is derived from an EMBL/GenBank/DDBJ whole genome shotgun (WGS) entry which is preliminary data.</text>
</comment>
<evidence type="ECO:0000313" key="9">
    <source>
        <dbReference type="Proteomes" id="UP001428290"/>
    </source>
</evidence>
<evidence type="ECO:0000256" key="6">
    <source>
        <dbReference type="RuleBase" id="RU000416"/>
    </source>
</evidence>
<dbReference type="SUPFAM" id="SSF53335">
    <property type="entry name" value="S-adenosyl-L-methionine-dependent methyltransferases"/>
    <property type="match status" value="1"/>
</dbReference>
<dbReference type="NCBIfam" id="TIGR00675">
    <property type="entry name" value="dcm"/>
    <property type="match status" value="1"/>
</dbReference>
<dbReference type="Proteomes" id="UP001428290">
    <property type="component" value="Unassembled WGS sequence"/>
</dbReference>
<dbReference type="PROSITE" id="PS00094">
    <property type="entry name" value="C5_MTASE_1"/>
    <property type="match status" value="1"/>
</dbReference>
<dbReference type="Gene3D" id="3.90.120.10">
    <property type="entry name" value="DNA Methylase, subunit A, domain 2"/>
    <property type="match status" value="1"/>
</dbReference>
<sequence length="421" mass="47729">MLKFIDLFAGIGGMRLGFEQAMHELGIETACVLSSEIDKHAQTTYAMNFHEQSQGDITQIQDFPSFDFLLAGFPCQPFSYAGKQKGFGDTRGTLFFEIERILKAYRPKGFLLENVRGLTTHDKGRTFKTILQKLHELNYGVAYLILNSSNFQVPQNRLRVYIVGLDQSQPELTITSHIGATDSHKFKQLSNQASLFDTNKIMLVRDILEDHPLDKYNCSTDFVNKLLAFIGHPIKLNGKRLIDYRNGNSIHSWELGIKGECTSDEIQFMNALIANRRKKHFGSHQDGKKLTIEQIKTFFEHDDLDSIMQSLITKGYLQEVNGRFNPVAGNMSFEVFKFLDPDSVSITLVSSDAHKIGVVHQNRIRRITPRECARLQGFPDSFQFHPKDSLAYRQFGNSVSVPVVKAVILDLFKSADLASCF</sequence>
<name>A0ABP9X1W1_9CHLR</name>
<dbReference type="EC" id="2.1.1.37" evidence="7"/>
<comment type="similarity">
    <text evidence="5 6">Belongs to the class I-like SAM-binding methyltransferase superfamily. C5-methyltransferase family.</text>
</comment>
<feature type="active site" evidence="5">
    <location>
        <position position="75"/>
    </location>
</feature>
<organism evidence="8 9">
    <name type="scientific">Herpetosiphon gulosus</name>
    <dbReference type="NCBI Taxonomy" id="1973496"/>
    <lineage>
        <taxon>Bacteria</taxon>
        <taxon>Bacillati</taxon>
        <taxon>Chloroflexota</taxon>
        <taxon>Chloroflexia</taxon>
        <taxon>Herpetosiphonales</taxon>
        <taxon>Herpetosiphonaceae</taxon>
        <taxon>Herpetosiphon</taxon>
    </lineage>
</organism>
<evidence type="ECO:0000256" key="1">
    <source>
        <dbReference type="ARBA" id="ARBA00022603"/>
    </source>
</evidence>
<dbReference type="Pfam" id="PF00145">
    <property type="entry name" value="DNA_methylase"/>
    <property type="match status" value="1"/>
</dbReference>
<dbReference type="InterPro" id="IPR001525">
    <property type="entry name" value="C5_MeTfrase"/>
</dbReference>
<keyword evidence="1 5" id="KW-0489">Methyltransferase</keyword>
<dbReference type="InterPro" id="IPR031303">
    <property type="entry name" value="C5_meth_CS"/>
</dbReference>
<gene>
    <name evidence="8" type="primary">banIM_1</name>
    <name evidence="8" type="ORF">Hgul01_02618</name>
</gene>